<dbReference type="AlphaFoldDB" id="B8MJ44"/>
<gene>
    <name evidence="1" type="ORF">TSTA_051420</name>
</gene>
<evidence type="ECO:0000313" key="1">
    <source>
        <dbReference type="EMBL" id="EED15706.1"/>
    </source>
</evidence>
<dbReference type="OrthoDB" id="4890185at2759"/>
<dbReference type="STRING" id="441959.B8MJ44"/>
<organism evidence="1 2">
    <name type="scientific">Talaromyces stipitatus (strain ATCC 10500 / CBS 375.48 / QM 6759 / NRRL 1006)</name>
    <name type="common">Penicillium stipitatum</name>
    <dbReference type="NCBI Taxonomy" id="441959"/>
    <lineage>
        <taxon>Eukaryota</taxon>
        <taxon>Fungi</taxon>
        <taxon>Dikarya</taxon>
        <taxon>Ascomycota</taxon>
        <taxon>Pezizomycotina</taxon>
        <taxon>Eurotiomycetes</taxon>
        <taxon>Eurotiomycetidae</taxon>
        <taxon>Eurotiales</taxon>
        <taxon>Trichocomaceae</taxon>
        <taxon>Talaromyces</taxon>
        <taxon>Talaromyces sect. Talaromyces</taxon>
    </lineage>
</organism>
<proteinExistence type="predicted"/>
<dbReference type="GeneID" id="8106344"/>
<sequence length="91" mass="10564">MHMRAVRVAWRVTLQRFYDPQEGPTVRVMARSTCQSQQATPKKAYCNPSKLSEAEVDYIIEWITSLKHMRCMPYYKVIEELNLSVGKNALA</sequence>
<dbReference type="VEuPathDB" id="FungiDB:TSTA_051420"/>
<dbReference type="PhylomeDB" id="B8MJ44"/>
<dbReference type="Proteomes" id="UP000001745">
    <property type="component" value="Unassembled WGS sequence"/>
</dbReference>
<dbReference type="RefSeq" id="XP_002485659.1">
    <property type="nucleotide sequence ID" value="XM_002485614.1"/>
</dbReference>
<name>B8MJ44_TALSN</name>
<reference evidence="2" key="1">
    <citation type="journal article" date="2015" name="Genome Announc.">
        <title>Genome sequence of the AIDS-associated pathogen Penicillium marneffei (ATCC18224) and its near taxonomic relative Talaromyces stipitatus (ATCC10500).</title>
        <authorList>
            <person name="Nierman W.C."/>
            <person name="Fedorova-Abrams N.D."/>
            <person name="Andrianopoulos A."/>
        </authorList>
    </citation>
    <scope>NUCLEOTIDE SEQUENCE [LARGE SCALE GENOMIC DNA]</scope>
    <source>
        <strain evidence="2">ATCC 10500 / CBS 375.48 / QM 6759 / NRRL 1006</strain>
    </source>
</reference>
<dbReference type="InParanoid" id="B8MJ44"/>
<evidence type="ECO:0000313" key="2">
    <source>
        <dbReference type="Proteomes" id="UP000001745"/>
    </source>
</evidence>
<accession>B8MJ44</accession>
<protein>
    <submittedName>
        <fullName evidence="1">Uncharacterized protein</fullName>
    </submittedName>
</protein>
<keyword evidence="2" id="KW-1185">Reference proteome</keyword>
<dbReference type="HOGENOM" id="CLU_2428563_0_0_1"/>
<dbReference type="EMBL" id="EQ962657">
    <property type="protein sequence ID" value="EED15706.1"/>
    <property type="molecule type" value="Genomic_DNA"/>
</dbReference>